<keyword evidence="7 12" id="KW-0418">Kinase</keyword>
<feature type="binding site" evidence="12">
    <location>
        <position position="252"/>
    </location>
    <ligand>
        <name>K(+)</name>
        <dbReference type="ChEBI" id="CHEBI:29103"/>
    </ligand>
</feature>
<feature type="binding site" evidence="12">
    <location>
        <position position="297"/>
    </location>
    <ligand>
        <name>K(+)</name>
        <dbReference type="ChEBI" id="CHEBI:29103"/>
    </ligand>
</feature>
<evidence type="ECO:0000256" key="12">
    <source>
        <dbReference type="HAMAP-Rule" id="MF_01987"/>
    </source>
</evidence>
<feature type="active site" description="Proton acceptor" evidence="12">
    <location>
        <position position="258"/>
    </location>
</feature>
<protein>
    <recommendedName>
        <fullName evidence="3 12">Ribokinase</fullName>
        <shortName evidence="12">RK</shortName>
        <ecNumber evidence="2 12">2.7.1.15</ecNumber>
    </recommendedName>
</protein>
<sequence>MFAGADLVRTGFWHSAGMNSDVLVVGSANADLVVAVDRRPAGGETVLGGDTVLSPGGKGANTAVAAGRLGADVALLGAVGDDPYGRLLLDSLRAAGVDTGLVRTSERPTGIAYITVTPDGENAILVSPGANSGLEPADVDAVFDGVEVMVVSLEVPLPTVEHAVARAAEKGVRVLLNLSPAADLSPETLARLDVLLVNEHEAAWLTGPGAEFRKLLDLGPRAAVVTLGAAGAVVVEKDATTEVASPKVEAVDTTGAGDAFAGALAASLADGADLVSAAKRAVRVAAFSVTRHGAQPSYPTAADLGE</sequence>
<feature type="domain" description="Carbohydrate kinase PfkB" evidence="13">
    <location>
        <begin position="21"/>
        <end position="300"/>
    </location>
</feature>
<evidence type="ECO:0000256" key="3">
    <source>
        <dbReference type="ARBA" id="ARBA00016943"/>
    </source>
</evidence>
<comment type="activity regulation">
    <text evidence="12">Activated by a monovalent cation that binds near, but not in, the active site. The most likely occupant of the site in vivo is potassium. Ion binding induces a conformational change that may alter substrate affinity.</text>
</comment>
<reference evidence="15" key="1">
    <citation type="journal article" date="2019" name="Int. J. Syst. Evol. Microbiol.">
        <title>The Global Catalogue of Microorganisms (GCM) 10K type strain sequencing project: providing services to taxonomists for standard genome sequencing and annotation.</title>
        <authorList>
            <consortium name="The Broad Institute Genomics Platform"/>
            <consortium name="The Broad Institute Genome Sequencing Center for Infectious Disease"/>
            <person name="Wu L."/>
            <person name="Ma J."/>
        </authorList>
    </citation>
    <scope>NUCLEOTIDE SEQUENCE [LARGE SCALE GENOMIC DNA]</scope>
    <source>
        <strain evidence="15">CGMCC 4.7680</strain>
    </source>
</reference>
<evidence type="ECO:0000256" key="8">
    <source>
        <dbReference type="ARBA" id="ARBA00022840"/>
    </source>
</evidence>
<feature type="binding site" evidence="12">
    <location>
        <begin position="226"/>
        <end position="231"/>
    </location>
    <ligand>
        <name>ATP</name>
        <dbReference type="ChEBI" id="CHEBI:30616"/>
    </ligand>
</feature>
<organism evidence="14 15">
    <name type="scientific">Amycolatopsis bullii</name>
    <dbReference type="NCBI Taxonomy" id="941987"/>
    <lineage>
        <taxon>Bacteria</taxon>
        <taxon>Bacillati</taxon>
        <taxon>Actinomycetota</taxon>
        <taxon>Actinomycetes</taxon>
        <taxon>Pseudonocardiales</taxon>
        <taxon>Pseudonocardiaceae</taxon>
        <taxon>Amycolatopsis</taxon>
    </lineage>
</organism>
<evidence type="ECO:0000256" key="11">
    <source>
        <dbReference type="ARBA" id="ARBA00023277"/>
    </source>
</evidence>
<comment type="cofactor">
    <cofactor evidence="12">
        <name>Mg(2+)</name>
        <dbReference type="ChEBI" id="CHEBI:18420"/>
    </cofactor>
    <text evidence="12">Requires a divalent cation, most likely magnesium in vivo, as an electrophilic catalyst to aid phosphoryl group transfer. It is the chelate of the metal and the nucleotide that is the actual substrate.</text>
</comment>
<comment type="similarity">
    <text evidence="12">Belongs to the carbohydrate kinase PfkB family. Ribokinase subfamily.</text>
</comment>
<feature type="binding site" evidence="12">
    <location>
        <position position="198"/>
    </location>
    <ligand>
        <name>ATP</name>
        <dbReference type="ChEBI" id="CHEBI:30616"/>
    </ligand>
</feature>
<comment type="subunit">
    <text evidence="12">Homodimer.</text>
</comment>
<dbReference type="PANTHER" id="PTHR10584:SF166">
    <property type="entry name" value="RIBOKINASE"/>
    <property type="match status" value="1"/>
</dbReference>
<feature type="binding site" evidence="12">
    <location>
        <begin position="29"/>
        <end position="31"/>
    </location>
    <ligand>
        <name>substrate</name>
    </ligand>
</feature>
<dbReference type="Proteomes" id="UP000649955">
    <property type="component" value="Unassembled WGS sequence"/>
</dbReference>
<comment type="subcellular location">
    <subcellularLocation>
        <location evidence="12">Cytoplasm</location>
    </subcellularLocation>
</comment>
<dbReference type="InterPro" id="IPR011611">
    <property type="entry name" value="PfkB_dom"/>
</dbReference>
<evidence type="ECO:0000256" key="1">
    <source>
        <dbReference type="ARBA" id="ARBA00005380"/>
    </source>
</evidence>
<comment type="function">
    <text evidence="12">Catalyzes the phosphorylation of ribose at O-5 in a reaction requiring ATP and magnesium. The resulting D-ribose-5-phosphate can then be used either for sythesis of nucleotides, histidine, and tryptophan, or as a component of the pentose phosphate pathway.</text>
</comment>
<name>A0ABQ3KRW7_9PSEU</name>
<feature type="binding site" evidence="12">
    <location>
        <position position="291"/>
    </location>
    <ligand>
        <name>K(+)</name>
        <dbReference type="ChEBI" id="CHEBI:29103"/>
    </ligand>
</feature>
<gene>
    <name evidence="12 14" type="primary">rbsK</name>
    <name evidence="14" type="ORF">GCM10017567_76910</name>
</gene>
<dbReference type="HAMAP" id="MF_01987">
    <property type="entry name" value="Ribokinase"/>
    <property type="match status" value="1"/>
</dbReference>
<keyword evidence="10 12" id="KW-0630">Potassium</keyword>
<dbReference type="InterPro" id="IPR011877">
    <property type="entry name" value="Ribokinase"/>
</dbReference>
<feature type="binding site" evidence="12">
    <location>
        <position position="258"/>
    </location>
    <ligand>
        <name>substrate</name>
    </ligand>
</feature>
<proteinExistence type="inferred from homology"/>
<feature type="binding site" evidence="12">
    <location>
        <position position="254"/>
    </location>
    <ligand>
        <name>K(+)</name>
        <dbReference type="ChEBI" id="CHEBI:29103"/>
    </ligand>
</feature>
<keyword evidence="6 12" id="KW-0547">Nucleotide-binding</keyword>
<keyword evidence="15" id="KW-1185">Reference proteome</keyword>
<comment type="catalytic activity">
    <reaction evidence="12">
        <text>D-ribose + ATP = D-ribose 5-phosphate + ADP + H(+)</text>
        <dbReference type="Rhea" id="RHEA:13697"/>
        <dbReference type="ChEBI" id="CHEBI:15378"/>
        <dbReference type="ChEBI" id="CHEBI:30616"/>
        <dbReference type="ChEBI" id="CHEBI:47013"/>
        <dbReference type="ChEBI" id="CHEBI:78346"/>
        <dbReference type="ChEBI" id="CHEBI:456216"/>
        <dbReference type="EC" id="2.7.1.15"/>
    </reaction>
</comment>
<evidence type="ECO:0000313" key="14">
    <source>
        <dbReference type="EMBL" id="GHG43400.1"/>
    </source>
</evidence>
<keyword evidence="4 12" id="KW-0808">Transferase</keyword>
<keyword evidence="11 12" id="KW-0119">Carbohydrate metabolism</keyword>
<feature type="binding site" evidence="12">
    <location>
        <position position="293"/>
    </location>
    <ligand>
        <name>K(+)</name>
        <dbReference type="ChEBI" id="CHEBI:29103"/>
    </ligand>
</feature>
<dbReference type="CDD" id="cd01174">
    <property type="entry name" value="ribokinase"/>
    <property type="match status" value="1"/>
</dbReference>
<evidence type="ECO:0000256" key="2">
    <source>
        <dbReference type="ARBA" id="ARBA00012035"/>
    </source>
</evidence>
<evidence type="ECO:0000256" key="5">
    <source>
        <dbReference type="ARBA" id="ARBA00022723"/>
    </source>
</evidence>
<keyword evidence="12" id="KW-0963">Cytoplasm</keyword>
<evidence type="ECO:0000256" key="4">
    <source>
        <dbReference type="ARBA" id="ARBA00022679"/>
    </source>
</evidence>
<accession>A0ABQ3KRW7</accession>
<evidence type="ECO:0000256" key="7">
    <source>
        <dbReference type="ARBA" id="ARBA00022777"/>
    </source>
</evidence>
<evidence type="ECO:0000256" key="9">
    <source>
        <dbReference type="ARBA" id="ARBA00022842"/>
    </source>
</evidence>
<comment type="similarity">
    <text evidence="1">Belongs to the carbohydrate kinase pfkB family.</text>
</comment>
<comment type="caution">
    <text evidence="14">The sequence shown here is derived from an EMBL/GenBank/DDBJ whole genome shotgun (WGS) entry which is preliminary data.</text>
</comment>
<dbReference type="Gene3D" id="3.40.1190.20">
    <property type="match status" value="1"/>
</dbReference>
<feature type="binding site" evidence="12">
    <location>
        <begin position="57"/>
        <end position="61"/>
    </location>
    <ligand>
        <name>substrate</name>
    </ligand>
</feature>
<dbReference type="InterPro" id="IPR029056">
    <property type="entry name" value="Ribokinase-like"/>
</dbReference>
<comment type="caution">
    <text evidence="12">Lacks conserved residue(s) required for the propagation of feature annotation.</text>
</comment>
<dbReference type="InterPro" id="IPR002139">
    <property type="entry name" value="Ribo/fructo_kinase"/>
</dbReference>
<keyword evidence="5 12" id="KW-0479">Metal-binding</keyword>
<comment type="pathway">
    <text evidence="12">Carbohydrate metabolism; D-ribose degradation; D-ribose 5-phosphate from beta-D-ribopyranose: step 2/2.</text>
</comment>
<dbReference type="PROSITE" id="PS00584">
    <property type="entry name" value="PFKB_KINASES_2"/>
    <property type="match status" value="1"/>
</dbReference>
<keyword evidence="9 12" id="KW-0460">Magnesium</keyword>
<dbReference type="EMBL" id="BNAW01000056">
    <property type="protein sequence ID" value="GHG43400.1"/>
    <property type="molecule type" value="Genomic_DNA"/>
</dbReference>
<feature type="binding site" evidence="12">
    <location>
        <begin position="257"/>
        <end position="258"/>
    </location>
    <ligand>
        <name>ATP</name>
        <dbReference type="ChEBI" id="CHEBI:30616"/>
    </ligand>
</feature>
<keyword evidence="8 12" id="KW-0067">ATP-binding</keyword>
<dbReference type="SUPFAM" id="SSF53613">
    <property type="entry name" value="Ribokinase-like"/>
    <property type="match status" value="1"/>
</dbReference>
<feature type="binding site" evidence="12">
    <location>
        <position position="154"/>
    </location>
    <ligand>
        <name>substrate</name>
    </ligand>
</feature>
<evidence type="ECO:0000259" key="13">
    <source>
        <dbReference type="Pfam" id="PF00294"/>
    </source>
</evidence>
<dbReference type="EC" id="2.7.1.15" evidence="2 12"/>
<evidence type="ECO:0000256" key="10">
    <source>
        <dbReference type="ARBA" id="ARBA00022958"/>
    </source>
</evidence>
<feature type="binding site" evidence="12">
    <location>
        <position position="288"/>
    </location>
    <ligand>
        <name>K(+)</name>
        <dbReference type="ChEBI" id="CHEBI:29103"/>
    </ligand>
</feature>
<dbReference type="PANTHER" id="PTHR10584">
    <property type="entry name" value="SUGAR KINASE"/>
    <property type="match status" value="1"/>
</dbReference>
<evidence type="ECO:0000313" key="15">
    <source>
        <dbReference type="Proteomes" id="UP000649955"/>
    </source>
</evidence>
<dbReference type="Pfam" id="PF00294">
    <property type="entry name" value="PfkB"/>
    <property type="match status" value="1"/>
</dbReference>
<dbReference type="InterPro" id="IPR002173">
    <property type="entry name" value="Carboh/pur_kinase_PfkB_CS"/>
</dbReference>
<evidence type="ECO:0000256" key="6">
    <source>
        <dbReference type="ARBA" id="ARBA00022741"/>
    </source>
</evidence>
<dbReference type="PRINTS" id="PR00990">
    <property type="entry name" value="RIBOKINASE"/>
</dbReference>